<dbReference type="NCBIfam" id="TIGR02352">
    <property type="entry name" value="thiamin_ThiO"/>
    <property type="match status" value="1"/>
</dbReference>
<keyword evidence="2" id="KW-0784">Thiamine biosynthesis</keyword>
<dbReference type="Gene3D" id="3.30.9.10">
    <property type="entry name" value="D-Amino Acid Oxidase, subunit A, domain 2"/>
    <property type="match status" value="1"/>
</dbReference>
<keyword evidence="9" id="KW-1185">Reference proteome</keyword>
<dbReference type="UniPathway" id="UPA00060"/>
<dbReference type="SUPFAM" id="SSF54373">
    <property type="entry name" value="FAD-linked reductases, C-terminal domain"/>
    <property type="match status" value="1"/>
</dbReference>
<dbReference type="EC" id="1.4.3.19" evidence="5"/>
<evidence type="ECO:0000259" key="7">
    <source>
        <dbReference type="Pfam" id="PF01266"/>
    </source>
</evidence>
<dbReference type="Proteomes" id="UP000593802">
    <property type="component" value="Chromosome"/>
</dbReference>
<evidence type="ECO:0000256" key="6">
    <source>
        <dbReference type="SAM" id="Phobius"/>
    </source>
</evidence>
<evidence type="ECO:0000256" key="4">
    <source>
        <dbReference type="ARBA" id="ARBA00049872"/>
    </source>
</evidence>
<name>A0A7I8D8H6_9BACL</name>
<keyword evidence="6" id="KW-0472">Membrane</keyword>
<evidence type="ECO:0000256" key="3">
    <source>
        <dbReference type="ARBA" id="ARBA00023002"/>
    </source>
</evidence>
<accession>A0A7I8D8H6</accession>
<dbReference type="KEGG" id="eff:skT53_14090"/>
<reference evidence="8 9" key="1">
    <citation type="submission" date="2020-08" db="EMBL/GenBank/DDBJ databases">
        <title>Complete Genome Sequence of Effusibacillus dendaii Strain skT53, Isolated from Farmland soil.</title>
        <authorList>
            <person name="Konishi T."/>
            <person name="Kawasaki H."/>
        </authorList>
    </citation>
    <scope>NUCLEOTIDE SEQUENCE [LARGE SCALE GENOMIC DNA]</scope>
    <source>
        <strain evidence="9">skT53</strain>
    </source>
</reference>
<evidence type="ECO:0000256" key="5">
    <source>
        <dbReference type="ARBA" id="ARBA00050018"/>
    </source>
</evidence>
<dbReference type="PANTHER" id="PTHR13847">
    <property type="entry name" value="SARCOSINE DEHYDROGENASE-RELATED"/>
    <property type="match status" value="1"/>
</dbReference>
<dbReference type="GO" id="GO:0009229">
    <property type="term" value="P:thiamine diphosphate biosynthetic process"/>
    <property type="evidence" value="ECO:0007669"/>
    <property type="project" value="UniProtKB-UniPathway"/>
</dbReference>
<dbReference type="RefSeq" id="WP_200760430.1">
    <property type="nucleotide sequence ID" value="NZ_AP023366.1"/>
</dbReference>
<dbReference type="AlphaFoldDB" id="A0A7I8D8H6"/>
<gene>
    <name evidence="8" type="primary">thiO</name>
    <name evidence="8" type="ORF">skT53_14090</name>
</gene>
<dbReference type="GO" id="GO:0009228">
    <property type="term" value="P:thiamine biosynthetic process"/>
    <property type="evidence" value="ECO:0007669"/>
    <property type="project" value="UniProtKB-KW"/>
</dbReference>
<dbReference type="Pfam" id="PF01266">
    <property type="entry name" value="DAO"/>
    <property type="match status" value="1"/>
</dbReference>
<dbReference type="SUPFAM" id="SSF51905">
    <property type="entry name" value="FAD/NAD(P)-binding domain"/>
    <property type="match status" value="1"/>
</dbReference>
<dbReference type="InterPro" id="IPR036188">
    <property type="entry name" value="FAD/NAD-bd_sf"/>
</dbReference>
<dbReference type="GO" id="GO:0043799">
    <property type="term" value="F:glycine oxidase activity"/>
    <property type="evidence" value="ECO:0007669"/>
    <property type="project" value="UniProtKB-EC"/>
</dbReference>
<keyword evidence="6" id="KW-1133">Transmembrane helix</keyword>
<feature type="domain" description="FAD dependent oxidoreductase" evidence="7">
    <location>
        <begin position="6"/>
        <end position="351"/>
    </location>
</feature>
<evidence type="ECO:0000256" key="2">
    <source>
        <dbReference type="ARBA" id="ARBA00022977"/>
    </source>
</evidence>
<organism evidence="8 9">
    <name type="scientific">Effusibacillus dendaii</name>
    <dbReference type="NCBI Taxonomy" id="2743772"/>
    <lineage>
        <taxon>Bacteria</taxon>
        <taxon>Bacillati</taxon>
        <taxon>Bacillota</taxon>
        <taxon>Bacilli</taxon>
        <taxon>Bacillales</taxon>
        <taxon>Alicyclobacillaceae</taxon>
        <taxon>Effusibacillus</taxon>
    </lineage>
</organism>
<keyword evidence="3" id="KW-0560">Oxidoreductase</keyword>
<evidence type="ECO:0000313" key="9">
    <source>
        <dbReference type="Proteomes" id="UP000593802"/>
    </source>
</evidence>
<evidence type="ECO:0000256" key="1">
    <source>
        <dbReference type="ARBA" id="ARBA00004948"/>
    </source>
</evidence>
<dbReference type="InterPro" id="IPR012727">
    <property type="entry name" value="Gly_oxidase_ThiO"/>
</dbReference>
<dbReference type="Gene3D" id="3.50.50.60">
    <property type="entry name" value="FAD/NAD(P)-binding domain"/>
    <property type="match status" value="1"/>
</dbReference>
<keyword evidence="6" id="KW-0812">Transmembrane</keyword>
<proteinExistence type="predicted"/>
<dbReference type="GO" id="GO:0050660">
    <property type="term" value="F:flavin adenine dinucleotide binding"/>
    <property type="evidence" value="ECO:0007669"/>
    <property type="project" value="InterPro"/>
</dbReference>
<comment type="pathway">
    <text evidence="1">Cofactor biosynthesis; thiamine diphosphate biosynthesis.</text>
</comment>
<evidence type="ECO:0000313" key="8">
    <source>
        <dbReference type="EMBL" id="BCJ86424.1"/>
    </source>
</evidence>
<sequence>MRKTFDVCIIGGGIIGTAIAYYTARKGLRPLILERSTFGSQSTQAAGGMLGAQVETNTPDPLFQFAVQSRAMFQDLQAELKELSGYDIELQTAGMIRLAVSEEDRASLLAKQEWQTQFGQRAEWMEDADIRKMAGDLFGATYGGLFLPDDLQVRSMAMLQALLAGARKLGAEVQEHTEVINFLQEGGRVIGVETGNGPFYADQTVLAAGAWSGLISRRIGLDLPVFPVKGQSILAKASSPITPFTVFTHGTYFVPKISGHLYIGATMEQVGFDKTHTLQGINRILTDATRILPSIKQLGIHSTLVGLRPGSADGLPYIGSIEGIEGLHVASGHLRNGILLAPLTGLVVSELLTGQPVSVDLTPFSISR</sequence>
<feature type="transmembrane region" description="Helical" evidence="6">
    <location>
        <begin position="7"/>
        <end position="24"/>
    </location>
</feature>
<dbReference type="InterPro" id="IPR006076">
    <property type="entry name" value="FAD-dep_OxRdtase"/>
</dbReference>
<comment type="catalytic activity">
    <reaction evidence="4">
        <text>glycine + O2 + H2O = glyoxylate + H2O2 + NH4(+)</text>
        <dbReference type="Rhea" id="RHEA:11532"/>
        <dbReference type="ChEBI" id="CHEBI:15377"/>
        <dbReference type="ChEBI" id="CHEBI:15379"/>
        <dbReference type="ChEBI" id="CHEBI:16240"/>
        <dbReference type="ChEBI" id="CHEBI:28938"/>
        <dbReference type="ChEBI" id="CHEBI:36655"/>
        <dbReference type="ChEBI" id="CHEBI:57305"/>
        <dbReference type="EC" id="1.4.3.19"/>
    </reaction>
</comment>
<dbReference type="PANTHER" id="PTHR13847:SF289">
    <property type="entry name" value="GLYCINE OXIDASE"/>
    <property type="match status" value="1"/>
</dbReference>
<protein>
    <recommendedName>
        <fullName evidence="5">glycine oxidase</fullName>
        <ecNumber evidence="5">1.4.3.19</ecNumber>
    </recommendedName>
</protein>
<dbReference type="GO" id="GO:0005737">
    <property type="term" value="C:cytoplasm"/>
    <property type="evidence" value="ECO:0007669"/>
    <property type="project" value="TreeGrafter"/>
</dbReference>
<dbReference type="EMBL" id="AP023366">
    <property type="protein sequence ID" value="BCJ86424.1"/>
    <property type="molecule type" value="Genomic_DNA"/>
</dbReference>